<dbReference type="SUPFAM" id="SSF53335">
    <property type="entry name" value="S-adenosyl-L-methionine-dependent methyltransferases"/>
    <property type="match status" value="1"/>
</dbReference>
<dbReference type="EMBL" id="MAYG01000001">
    <property type="protein sequence ID" value="OCA75297.1"/>
    <property type="molecule type" value="Genomic_DNA"/>
</dbReference>
<evidence type="ECO:0000256" key="3">
    <source>
        <dbReference type="ARBA" id="ARBA00022691"/>
    </source>
</evidence>
<comment type="caution">
    <text evidence="5">The sequence shown here is derived from an EMBL/GenBank/DDBJ whole genome shotgun (WGS) entry which is preliminary data.</text>
</comment>
<feature type="domain" description="Methyltransferase type 11" evidence="4">
    <location>
        <begin position="51"/>
        <end position="137"/>
    </location>
</feature>
<dbReference type="Proteomes" id="UP000093432">
    <property type="component" value="Unassembled WGS sequence"/>
</dbReference>
<dbReference type="PANTHER" id="PTHR43464">
    <property type="entry name" value="METHYLTRANSFERASE"/>
    <property type="match status" value="1"/>
</dbReference>
<dbReference type="STRING" id="651561.BBI00_13575"/>
<keyword evidence="2 5" id="KW-0808">Transferase</keyword>
<evidence type="ECO:0000256" key="2">
    <source>
        <dbReference type="ARBA" id="ARBA00022679"/>
    </source>
</evidence>
<dbReference type="GO" id="GO:0008757">
    <property type="term" value="F:S-adenosylmethionine-dependent methyltransferase activity"/>
    <property type="evidence" value="ECO:0007669"/>
    <property type="project" value="InterPro"/>
</dbReference>
<dbReference type="PANTHER" id="PTHR43464:SF19">
    <property type="entry name" value="UBIQUINONE BIOSYNTHESIS O-METHYLTRANSFERASE, MITOCHONDRIAL"/>
    <property type="match status" value="1"/>
</dbReference>
<dbReference type="InterPro" id="IPR013216">
    <property type="entry name" value="Methyltransf_11"/>
</dbReference>
<dbReference type="AlphaFoldDB" id="A0A1B8ZUN7"/>
<dbReference type="OrthoDB" id="9791837at2"/>
<proteinExistence type="predicted"/>
<protein>
    <submittedName>
        <fullName evidence="5">Methyltransferase type 11</fullName>
    </submittedName>
</protein>
<dbReference type="InterPro" id="IPR029063">
    <property type="entry name" value="SAM-dependent_MTases_sf"/>
</dbReference>
<dbReference type="Gene3D" id="3.40.50.150">
    <property type="entry name" value="Vaccinia Virus protein VP39"/>
    <property type="match status" value="1"/>
</dbReference>
<keyword evidence="1 5" id="KW-0489">Methyltransferase</keyword>
<evidence type="ECO:0000256" key="1">
    <source>
        <dbReference type="ARBA" id="ARBA00022603"/>
    </source>
</evidence>
<organism evidence="5 6">
    <name type="scientific">Chryseobacterium arthrosphaerae</name>
    <dbReference type="NCBI Taxonomy" id="651561"/>
    <lineage>
        <taxon>Bacteria</taxon>
        <taxon>Pseudomonadati</taxon>
        <taxon>Bacteroidota</taxon>
        <taxon>Flavobacteriia</taxon>
        <taxon>Flavobacteriales</taxon>
        <taxon>Weeksellaceae</taxon>
        <taxon>Chryseobacterium group</taxon>
        <taxon>Chryseobacterium</taxon>
    </lineage>
</organism>
<evidence type="ECO:0000313" key="5">
    <source>
        <dbReference type="EMBL" id="OCA75297.1"/>
    </source>
</evidence>
<dbReference type="Pfam" id="PF08241">
    <property type="entry name" value="Methyltransf_11"/>
    <property type="match status" value="1"/>
</dbReference>
<dbReference type="GO" id="GO:0032259">
    <property type="term" value="P:methylation"/>
    <property type="evidence" value="ECO:0007669"/>
    <property type="project" value="UniProtKB-KW"/>
</dbReference>
<reference evidence="6" key="1">
    <citation type="submission" date="2016-07" db="EMBL/GenBank/DDBJ databases">
        <authorList>
            <person name="Florea S."/>
            <person name="Webb J.S."/>
            <person name="Jaromczyk J."/>
            <person name="Schardl C.L."/>
        </authorList>
    </citation>
    <scope>NUCLEOTIDE SEQUENCE [LARGE SCALE GENOMIC DNA]</scope>
    <source>
        <strain evidence="6">CC-VM-7</strain>
    </source>
</reference>
<dbReference type="RefSeq" id="WP_065399267.1">
    <property type="nucleotide sequence ID" value="NZ_MAYG01000001.1"/>
</dbReference>
<keyword evidence="3" id="KW-0949">S-adenosyl-L-methionine</keyword>
<evidence type="ECO:0000259" key="4">
    <source>
        <dbReference type="Pfam" id="PF08241"/>
    </source>
</evidence>
<evidence type="ECO:0000313" key="6">
    <source>
        <dbReference type="Proteomes" id="UP000093432"/>
    </source>
</evidence>
<accession>A0A1B8ZUN7</accession>
<name>A0A1B8ZUN7_9FLAO</name>
<dbReference type="CDD" id="cd02440">
    <property type="entry name" value="AdoMet_MTases"/>
    <property type="match status" value="1"/>
</dbReference>
<sequence length="223" mass="25698">MMKTNILDYYSNLAGSYDENRFGNTYGKYIDQQERAFLTDFFQGKTYSKILDLGCGTGRLLNFATHGTDFSEKMLDVARQKHPGKILAAGEISAIPFHGEFDCIFCFHVIMHQDQEETKAFLNECHHKLGKNGTLIFDYPVKTRKKSVSPQEDWHAGNSFSASDILQLSKDSWKMKNTTGILLFPIHRLPKTVRRFFLPLDIILCRTFLKNWASYHITVLEKL</sequence>
<gene>
    <name evidence="5" type="ORF">BBI00_13575</name>
</gene>